<dbReference type="RefSeq" id="WP_179483877.1">
    <property type="nucleotide sequence ID" value="NZ_JACCFW010000002.1"/>
</dbReference>
<evidence type="ECO:0000256" key="3">
    <source>
        <dbReference type="ARBA" id="ARBA00023163"/>
    </source>
</evidence>
<gene>
    <name evidence="5" type="ORF">HNR15_003505</name>
</gene>
<evidence type="ECO:0000256" key="2">
    <source>
        <dbReference type="ARBA" id="ARBA00023125"/>
    </source>
</evidence>
<dbReference type="GO" id="GO:0003677">
    <property type="term" value="F:DNA binding"/>
    <property type="evidence" value="ECO:0007669"/>
    <property type="project" value="UniProtKB-KW"/>
</dbReference>
<name>A0A853DIH1_9MICO</name>
<dbReference type="AlphaFoldDB" id="A0A853DIH1"/>
<dbReference type="Gene3D" id="1.10.10.10">
    <property type="entry name" value="Winged helix-like DNA-binding domain superfamily/Winged helix DNA-binding domain"/>
    <property type="match status" value="1"/>
</dbReference>
<dbReference type="SUPFAM" id="SSF46785">
    <property type="entry name" value="Winged helix' DNA-binding domain"/>
    <property type="match status" value="1"/>
</dbReference>
<dbReference type="Pfam" id="PF07729">
    <property type="entry name" value="FCD"/>
    <property type="match status" value="1"/>
</dbReference>
<sequence length="233" mass="26333">MRLAQQVRLDDGGLPRVRRPDGVNATTFVHSYLKQLILDLKVSPDTLLTEMDVANATGLSRTPVHEAFLRLHEERLVDLLPRRGALITQITARQVRELYDVRLLLETHAARLICQERIDQGDKLVSLVNEQNELYQRGADAPALIAVDRQFHSTILALAGNTVMATVNDSLGNHHQRTGVLSFTLDRDRCRTAVEQHRHITTALADFDLATAERSLREHLVLGERELERLLAY</sequence>
<keyword evidence="6" id="KW-1185">Reference proteome</keyword>
<keyword evidence="3" id="KW-0804">Transcription</keyword>
<dbReference type="PANTHER" id="PTHR43537">
    <property type="entry name" value="TRANSCRIPTIONAL REGULATOR, GNTR FAMILY"/>
    <property type="match status" value="1"/>
</dbReference>
<dbReference type="GO" id="GO:0003700">
    <property type="term" value="F:DNA-binding transcription factor activity"/>
    <property type="evidence" value="ECO:0007669"/>
    <property type="project" value="InterPro"/>
</dbReference>
<dbReference type="SMART" id="SM00345">
    <property type="entry name" value="HTH_GNTR"/>
    <property type="match status" value="1"/>
</dbReference>
<dbReference type="InterPro" id="IPR036388">
    <property type="entry name" value="WH-like_DNA-bd_sf"/>
</dbReference>
<reference evidence="5 6" key="1">
    <citation type="submission" date="2020-07" db="EMBL/GenBank/DDBJ databases">
        <title>Sequencing the genomes of 1000 actinobacteria strains.</title>
        <authorList>
            <person name="Klenk H.-P."/>
        </authorList>
    </citation>
    <scope>NUCLEOTIDE SEQUENCE [LARGE SCALE GENOMIC DNA]</scope>
    <source>
        <strain evidence="5 6">DSM 29531</strain>
    </source>
</reference>
<protein>
    <submittedName>
        <fullName evidence="5">DNA-binding GntR family transcriptional regulator</fullName>
    </submittedName>
</protein>
<dbReference type="InterPro" id="IPR011711">
    <property type="entry name" value="GntR_C"/>
</dbReference>
<feature type="domain" description="HTH gntR-type" evidence="4">
    <location>
        <begin position="23"/>
        <end position="90"/>
    </location>
</feature>
<proteinExistence type="predicted"/>
<dbReference type="InterPro" id="IPR008920">
    <property type="entry name" value="TF_FadR/GntR_C"/>
</dbReference>
<dbReference type="Proteomes" id="UP000571817">
    <property type="component" value="Unassembled WGS sequence"/>
</dbReference>
<organism evidence="5 6">
    <name type="scientific">Allobranchiibius huperziae</name>
    <dbReference type="NCBI Taxonomy" id="1874116"/>
    <lineage>
        <taxon>Bacteria</taxon>
        <taxon>Bacillati</taxon>
        <taxon>Actinomycetota</taxon>
        <taxon>Actinomycetes</taxon>
        <taxon>Micrococcales</taxon>
        <taxon>Dermacoccaceae</taxon>
        <taxon>Allobranchiibius</taxon>
    </lineage>
</organism>
<accession>A0A853DIH1</accession>
<dbReference type="InterPro" id="IPR000524">
    <property type="entry name" value="Tscrpt_reg_HTH_GntR"/>
</dbReference>
<evidence type="ECO:0000313" key="5">
    <source>
        <dbReference type="EMBL" id="NYJ76487.1"/>
    </source>
</evidence>
<comment type="caution">
    <text evidence="5">The sequence shown here is derived from an EMBL/GenBank/DDBJ whole genome shotgun (WGS) entry which is preliminary data.</text>
</comment>
<dbReference type="PROSITE" id="PS50949">
    <property type="entry name" value="HTH_GNTR"/>
    <property type="match status" value="1"/>
</dbReference>
<dbReference type="EMBL" id="JACCFW010000002">
    <property type="protein sequence ID" value="NYJ76487.1"/>
    <property type="molecule type" value="Genomic_DNA"/>
</dbReference>
<dbReference type="Gene3D" id="1.20.120.530">
    <property type="entry name" value="GntR ligand-binding domain-like"/>
    <property type="match status" value="1"/>
</dbReference>
<dbReference type="PANTHER" id="PTHR43537:SF24">
    <property type="entry name" value="GLUCONATE OPERON TRANSCRIPTIONAL REPRESSOR"/>
    <property type="match status" value="1"/>
</dbReference>
<evidence type="ECO:0000313" key="6">
    <source>
        <dbReference type="Proteomes" id="UP000571817"/>
    </source>
</evidence>
<evidence type="ECO:0000256" key="1">
    <source>
        <dbReference type="ARBA" id="ARBA00023015"/>
    </source>
</evidence>
<dbReference type="SUPFAM" id="SSF48008">
    <property type="entry name" value="GntR ligand-binding domain-like"/>
    <property type="match status" value="1"/>
</dbReference>
<keyword evidence="2 5" id="KW-0238">DNA-binding</keyword>
<keyword evidence="1" id="KW-0805">Transcription regulation</keyword>
<dbReference type="Pfam" id="PF00392">
    <property type="entry name" value="GntR"/>
    <property type="match status" value="1"/>
</dbReference>
<dbReference type="SMART" id="SM00895">
    <property type="entry name" value="FCD"/>
    <property type="match status" value="1"/>
</dbReference>
<evidence type="ECO:0000259" key="4">
    <source>
        <dbReference type="PROSITE" id="PS50949"/>
    </source>
</evidence>
<dbReference type="InterPro" id="IPR036390">
    <property type="entry name" value="WH_DNA-bd_sf"/>
</dbReference>